<evidence type="ECO:0000256" key="12">
    <source>
        <dbReference type="ARBA" id="ARBA00042313"/>
    </source>
</evidence>
<organism evidence="15 16">
    <name type="scientific">Methylophilales bacterium HTCC2181</name>
    <dbReference type="NCBI Taxonomy" id="383631"/>
    <lineage>
        <taxon>Bacteria</taxon>
        <taxon>Pseudomonadati</taxon>
        <taxon>Pseudomonadota</taxon>
        <taxon>Betaproteobacteria</taxon>
        <taxon>Nitrosomonadales</taxon>
        <taxon>OM43 clade</taxon>
    </lineage>
</organism>
<dbReference type="Gene3D" id="3.30.565.10">
    <property type="entry name" value="Histidine kinase-like ATPase, C-terminal domain"/>
    <property type="match status" value="1"/>
</dbReference>
<evidence type="ECO:0000256" key="13">
    <source>
        <dbReference type="ARBA" id="ARBA00043094"/>
    </source>
</evidence>
<keyword evidence="7" id="KW-0067">ATP-binding</keyword>
<keyword evidence="3" id="KW-0597">Phosphoprotein</keyword>
<dbReference type="InterPro" id="IPR000014">
    <property type="entry name" value="PAS"/>
</dbReference>
<gene>
    <name evidence="15" type="ORF">MB2181_01605</name>
</gene>
<dbReference type="EMBL" id="AAUX01000001">
    <property type="protein sequence ID" value="EAV46728.1"/>
    <property type="molecule type" value="Genomic_DNA"/>
</dbReference>
<dbReference type="Pfam" id="PF13426">
    <property type="entry name" value="PAS_9"/>
    <property type="match status" value="1"/>
</dbReference>
<dbReference type="InterPro" id="IPR003661">
    <property type="entry name" value="HisK_dim/P_dom"/>
</dbReference>
<dbReference type="SUPFAM" id="SSF55874">
    <property type="entry name" value="ATPase domain of HSP90 chaperone/DNA topoisomerase II/histidine kinase"/>
    <property type="match status" value="1"/>
</dbReference>
<evidence type="ECO:0000256" key="2">
    <source>
        <dbReference type="ARBA" id="ARBA00012438"/>
    </source>
</evidence>
<dbReference type="NCBIfam" id="NF008293">
    <property type="entry name" value="PRK11073.1"/>
    <property type="match status" value="1"/>
</dbReference>
<dbReference type="PANTHER" id="PTHR43065:SF16">
    <property type="entry name" value="SENSORY HISTIDINE KINASE_PHOSPHATASE NTRB"/>
    <property type="match status" value="1"/>
</dbReference>
<keyword evidence="5" id="KW-0547">Nucleotide-binding</keyword>
<feature type="domain" description="Histidine kinase" evidence="14">
    <location>
        <begin position="148"/>
        <end position="365"/>
    </location>
</feature>
<reference evidence="15 16" key="1">
    <citation type="submission" date="2006-11" db="EMBL/GenBank/DDBJ databases">
        <authorList>
            <person name="Giovannoni S."/>
            <person name="Vergin K."/>
            <person name="Ferriera S."/>
            <person name="Johnson J."/>
            <person name="Kravitz S."/>
            <person name="Beeson K."/>
            <person name="Sutton G."/>
            <person name="Rogers Y.-H."/>
            <person name="Friedman R."/>
            <person name="Frazier M."/>
            <person name="Venter J.C."/>
        </authorList>
    </citation>
    <scope>NUCLEOTIDE SEQUENCE [LARGE SCALE GENOMIC DNA]</scope>
    <source>
        <strain evidence="15 16">HTCC2181</strain>
    </source>
</reference>
<comment type="function">
    <text evidence="10">Member of the two-component regulatory system NtrB/NtrC, which controls expression of the nitrogen-regulated (ntr) genes in response to nitrogen limitation. Under conditions of nitrogen limitation, NtrB autophosphorylates and transfers the phosphoryl group to NtrC. In the presence of nitrogen, acts as a phosphatase that dephosphorylates and inactivates NtrC.</text>
</comment>
<dbReference type="SUPFAM" id="SSF47384">
    <property type="entry name" value="Homodimeric domain of signal transducing histidine kinase"/>
    <property type="match status" value="1"/>
</dbReference>
<keyword evidence="16" id="KW-1185">Reference proteome</keyword>
<dbReference type="Gene3D" id="3.30.450.20">
    <property type="entry name" value="PAS domain"/>
    <property type="match status" value="1"/>
</dbReference>
<accession>A0P5B8</accession>
<sequence length="375" mass="42386">MHLNCNGIKKMSPPKILPKFEGLEHLTAAVIICSEEFYIDYINPSAEVMLEISHDQACGQLTSLFFEEFDLFKRAALSAKKSQSAFRENEVFIRSKQNKTLCVTFTVSWISNTDNCLIEMIQMDQHLRIAKEERMFIQQQANADLLRNLAHEIRNPLGGLRGAAQLLEKELVSKSLKEYTEIIISEADRLQNLMSKLLTPHQLPVYERTNIHEVIERVRSLIVSEFGSQIEFIRDYDISLPEFVGDREKLIQALLNICRNAMQVLWKQNTTESPSLKVITRSESQIVFNKKKHSVAIRIDIVDNGPGVPEPIKDTIFYPLVSGNEEGTGLGLSLAQNLISLHQGMISLVSEPGHTVFSIILPINNGLIDNKGESL</sequence>
<dbReference type="CDD" id="cd00082">
    <property type="entry name" value="HisKA"/>
    <property type="match status" value="1"/>
</dbReference>
<dbReference type="InterPro" id="IPR004358">
    <property type="entry name" value="Sig_transdc_His_kin-like_C"/>
</dbReference>
<evidence type="ECO:0000256" key="6">
    <source>
        <dbReference type="ARBA" id="ARBA00022777"/>
    </source>
</evidence>
<dbReference type="CDD" id="cd00130">
    <property type="entry name" value="PAS"/>
    <property type="match status" value="1"/>
</dbReference>
<keyword evidence="4" id="KW-0808">Transferase</keyword>
<evidence type="ECO:0000313" key="16">
    <source>
        <dbReference type="Proteomes" id="UP000054262"/>
    </source>
</evidence>
<keyword evidence="9" id="KW-0535">Nitrogen fixation</keyword>
<comment type="caution">
    <text evidence="15">The sequence shown here is derived from an EMBL/GenBank/DDBJ whole genome shotgun (WGS) entry which is preliminary data.</text>
</comment>
<evidence type="ECO:0000256" key="5">
    <source>
        <dbReference type="ARBA" id="ARBA00022741"/>
    </source>
</evidence>
<dbReference type="InterPro" id="IPR005467">
    <property type="entry name" value="His_kinase_dom"/>
</dbReference>
<dbReference type="PANTHER" id="PTHR43065">
    <property type="entry name" value="SENSOR HISTIDINE KINASE"/>
    <property type="match status" value="1"/>
</dbReference>
<evidence type="ECO:0000256" key="4">
    <source>
        <dbReference type="ARBA" id="ARBA00022679"/>
    </source>
</evidence>
<keyword evidence="6" id="KW-0418">Kinase</keyword>
<dbReference type="InterPro" id="IPR035965">
    <property type="entry name" value="PAS-like_dom_sf"/>
</dbReference>
<evidence type="ECO:0000256" key="7">
    <source>
        <dbReference type="ARBA" id="ARBA00022840"/>
    </source>
</evidence>
<dbReference type="InterPro" id="IPR036097">
    <property type="entry name" value="HisK_dim/P_sf"/>
</dbReference>
<evidence type="ECO:0000259" key="14">
    <source>
        <dbReference type="PROSITE" id="PS50109"/>
    </source>
</evidence>
<dbReference type="InterPro" id="IPR003594">
    <property type="entry name" value="HATPase_dom"/>
</dbReference>
<dbReference type="SMART" id="SM00388">
    <property type="entry name" value="HisKA"/>
    <property type="match status" value="1"/>
</dbReference>
<dbReference type="Proteomes" id="UP000054262">
    <property type="component" value="Unassembled WGS sequence"/>
</dbReference>
<evidence type="ECO:0000256" key="8">
    <source>
        <dbReference type="ARBA" id="ARBA00023012"/>
    </source>
</evidence>
<evidence type="ECO:0000256" key="3">
    <source>
        <dbReference type="ARBA" id="ARBA00022553"/>
    </source>
</evidence>
<evidence type="ECO:0000256" key="1">
    <source>
        <dbReference type="ARBA" id="ARBA00000085"/>
    </source>
</evidence>
<keyword evidence="8" id="KW-0902">Two-component regulatory system</keyword>
<dbReference type="AlphaFoldDB" id="A0P5B8"/>
<dbReference type="PROSITE" id="PS50109">
    <property type="entry name" value="HIS_KIN"/>
    <property type="match status" value="1"/>
</dbReference>
<protein>
    <recommendedName>
        <fullName evidence="11">Sensory histidine kinase/phosphatase NtrB</fullName>
        <ecNumber evidence="2">2.7.13.3</ecNumber>
    </recommendedName>
    <alternativeName>
        <fullName evidence="12">Nitrogen regulation protein NR(II)</fullName>
    </alternativeName>
    <alternativeName>
        <fullName evidence="13">Nitrogen regulator II</fullName>
    </alternativeName>
</protein>
<dbReference type="SMART" id="SM00387">
    <property type="entry name" value="HATPase_c"/>
    <property type="match status" value="1"/>
</dbReference>
<evidence type="ECO:0000256" key="9">
    <source>
        <dbReference type="ARBA" id="ARBA00023231"/>
    </source>
</evidence>
<dbReference type="GO" id="GO:0000155">
    <property type="term" value="F:phosphorelay sensor kinase activity"/>
    <property type="evidence" value="ECO:0007669"/>
    <property type="project" value="InterPro"/>
</dbReference>
<comment type="catalytic activity">
    <reaction evidence="1">
        <text>ATP + protein L-histidine = ADP + protein N-phospho-L-histidine.</text>
        <dbReference type="EC" id="2.7.13.3"/>
    </reaction>
</comment>
<dbReference type="Pfam" id="PF00512">
    <property type="entry name" value="HisKA"/>
    <property type="match status" value="1"/>
</dbReference>
<dbReference type="PRINTS" id="PR00344">
    <property type="entry name" value="BCTRLSENSOR"/>
</dbReference>
<dbReference type="GO" id="GO:0005524">
    <property type="term" value="F:ATP binding"/>
    <property type="evidence" value="ECO:0007669"/>
    <property type="project" value="UniProtKB-KW"/>
</dbReference>
<name>A0P5B8_9PROT</name>
<dbReference type="InterPro" id="IPR036890">
    <property type="entry name" value="HATPase_C_sf"/>
</dbReference>
<evidence type="ECO:0000313" key="15">
    <source>
        <dbReference type="EMBL" id="EAV46728.1"/>
    </source>
</evidence>
<dbReference type="Gene3D" id="1.10.287.130">
    <property type="match status" value="1"/>
</dbReference>
<dbReference type="EC" id="2.7.13.3" evidence="2"/>
<dbReference type="SUPFAM" id="SSF55785">
    <property type="entry name" value="PYP-like sensor domain (PAS domain)"/>
    <property type="match status" value="1"/>
</dbReference>
<evidence type="ECO:0000256" key="11">
    <source>
        <dbReference type="ARBA" id="ARBA00039567"/>
    </source>
</evidence>
<proteinExistence type="predicted"/>
<dbReference type="Pfam" id="PF02518">
    <property type="entry name" value="HATPase_c"/>
    <property type="match status" value="1"/>
</dbReference>
<evidence type="ECO:0000256" key="10">
    <source>
        <dbReference type="ARBA" id="ARBA00037696"/>
    </source>
</evidence>